<feature type="domain" description="NADP-dependent oxidoreductase" evidence="2">
    <location>
        <begin position="15"/>
        <end position="306"/>
    </location>
</feature>
<organism evidence="3 4">
    <name type="scientific">Terriglobus albidus</name>
    <dbReference type="NCBI Taxonomy" id="1592106"/>
    <lineage>
        <taxon>Bacteria</taxon>
        <taxon>Pseudomonadati</taxon>
        <taxon>Acidobacteriota</taxon>
        <taxon>Terriglobia</taxon>
        <taxon>Terriglobales</taxon>
        <taxon>Acidobacteriaceae</taxon>
        <taxon>Terriglobus</taxon>
    </lineage>
</organism>
<evidence type="ECO:0000313" key="3">
    <source>
        <dbReference type="EMBL" id="QEE26593.1"/>
    </source>
</evidence>
<keyword evidence="4" id="KW-1185">Reference proteome</keyword>
<gene>
    <name evidence="3" type="ORF">FTW19_00365</name>
</gene>
<dbReference type="PANTHER" id="PTHR43364">
    <property type="entry name" value="NADH-SPECIFIC METHYLGLYOXAL REDUCTASE-RELATED"/>
    <property type="match status" value="1"/>
</dbReference>
<dbReference type="InterPro" id="IPR050523">
    <property type="entry name" value="AKR_Detox_Biosynth"/>
</dbReference>
<dbReference type="SUPFAM" id="SSF51430">
    <property type="entry name" value="NAD(P)-linked oxidoreductase"/>
    <property type="match status" value="1"/>
</dbReference>
<evidence type="ECO:0000313" key="4">
    <source>
        <dbReference type="Proteomes" id="UP000321820"/>
    </source>
</evidence>
<evidence type="ECO:0000259" key="2">
    <source>
        <dbReference type="Pfam" id="PF00248"/>
    </source>
</evidence>
<dbReference type="GO" id="GO:0016491">
    <property type="term" value="F:oxidoreductase activity"/>
    <property type="evidence" value="ECO:0007669"/>
    <property type="project" value="UniProtKB-KW"/>
</dbReference>
<dbReference type="InterPro" id="IPR023210">
    <property type="entry name" value="NADP_OxRdtase_dom"/>
</dbReference>
<dbReference type="GO" id="GO:0005829">
    <property type="term" value="C:cytosol"/>
    <property type="evidence" value="ECO:0007669"/>
    <property type="project" value="TreeGrafter"/>
</dbReference>
<reference evidence="3 4" key="1">
    <citation type="submission" date="2019-08" db="EMBL/GenBank/DDBJ databases">
        <title>Complete genome sequence of Terriglobus albidus strain ORNL.</title>
        <authorList>
            <person name="Podar M."/>
        </authorList>
    </citation>
    <scope>NUCLEOTIDE SEQUENCE [LARGE SCALE GENOMIC DNA]</scope>
    <source>
        <strain evidence="3 4">ORNL</strain>
    </source>
</reference>
<dbReference type="RefSeq" id="WP_147645731.1">
    <property type="nucleotide sequence ID" value="NZ_CP042806.1"/>
</dbReference>
<dbReference type="PANTHER" id="PTHR43364:SF6">
    <property type="entry name" value="OXIDOREDUCTASE-RELATED"/>
    <property type="match status" value="1"/>
</dbReference>
<dbReference type="OrthoDB" id="9773828at2"/>
<dbReference type="CDD" id="cd19081">
    <property type="entry name" value="AKR_AKR9C1"/>
    <property type="match status" value="1"/>
</dbReference>
<evidence type="ECO:0000256" key="1">
    <source>
        <dbReference type="ARBA" id="ARBA00023002"/>
    </source>
</evidence>
<dbReference type="FunFam" id="3.20.20.100:FF:000004">
    <property type="entry name" value="Oxidoreductase, aldo/keto reductase"/>
    <property type="match status" value="1"/>
</dbReference>
<keyword evidence="1" id="KW-0560">Oxidoreductase</keyword>
<dbReference type="Pfam" id="PF00248">
    <property type="entry name" value="Aldo_ket_red"/>
    <property type="match status" value="1"/>
</dbReference>
<proteinExistence type="predicted"/>
<dbReference type="EMBL" id="CP042806">
    <property type="protein sequence ID" value="QEE26593.1"/>
    <property type="molecule type" value="Genomic_DNA"/>
</dbReference>
<name>A0A5B9E2R0_9BACT</name>
<sequence length="315" mass="34298">MEKKQLGRSGLMVSPICLGGNVFGWTIDEQKSFTILDAFVDRGFNFIDTADVYSRWVPGNKGGESETILGNWFARSGKRDKVVLATKVGMEVAEGKGLRKAHIVKAVDQSLQRLQTSYIDLYQAHTDDAETPLEETLGAFASLAQAGKVRAIGASNYTGKRLAVALDIAKQNGFPRYESIQPHYNLVVRQEYEEGVEPVVDKHNIGVIPYFSLAAGFLTGKYKSKADAEGAARAGYVTKYFDERGERILKALAEVSASTGAKQATVALAWLLSRRTVTAPIASATSLEQLHEVLAAAELKLHRDDTVKLCKASAL</sequence>
<protein>
    <submittedName>
        <fullName evidence="3">Aldo/keto reductase</fullName>
    </submittedName>
</protein>
<accession>A0A5B9E2R0</accession>
<dbReference type="AlphaFoldDB" id="A0A5B9E2R0"/>
<dbReference type="KEGG" id="talb:FTW19_00365"/>
<dbReference type="InterPro" id="IPR036812">
    <property type="entry name" value="NAD(P)_OxRdtase_dom_sf"/>
</dbReference>
<dbReference type="Proteomes" id="UP000321820">
    <property type="component" value="Chromosome"/>
</dbReference>
<dbReference type="Gene3D" id="3.20.20.100">
    <property type="entry name" value="NADP-dependent oxidoreductase domain"/>
    <property type="match status" value="1"/>
</dbReference>